<evidence type="ECO:0000256" key="1">
    <source>
        <dbReference type="ARBA" id="ARBA00008791"/>
    </source>
</evidence>
<evidence type="ECO:0000313" key="3">
    <source>
        <dbReference type="EMBL" id="MEE3852674.1"/>
    </source>
</evidence>
<dbReference type="PANTHER" id="PTHR46268:SF6">
    <property type="entry name" value="UNIVERSAL STRESS PROTEIN UP12"/>
    <property type="match status" value="1"/>
</dbReference>
<dbReference type="CDD" id="cd00293">
    <property type="entry name" value="USP-like"/>
    <property type="match status" value="1"/>
</dbReference>
<comment type="caution">
    <text evidence="3">The sequence shown here is derived from an EMBL/GenBank/DDBJ whole genome shotgun (WGS) entry which is preliminary data.</text>
</comment>
<dbReference type="InterPro" id="IPR006016">
    <property type="entry name" value="UspA"/>
</dbReference>
<dbReference type="Pfam" id="PF00582">
    <property type="entry name" value="Usp"/>
    <property type="match status" value="1"/>
</dbReference>
<gene>
    <name evidence="3" type="ORF">VZC37_20210</name>
</gene>
<protein>
    <submittedName>
        <fullName evidence="3">Universal stress protein</fullName>
    </submittedName>
</protein>
<organism evidence="3 4">
    <name type="scientific">Gordonia sesuvii</name>
    <dbReference type="NCBI Taxonomy" id="3116777"/>
    <lineage>
        <taxon>Bacteria</taxon>
        <taxon>Bacillati</taxon>
        <taxon>Actinomycetota</taxon>
        <taxon>Actinomycetes</taxon>
        <taxon>Mycobacteriales</taxon>
        <taxon>Gordoniaceae</taxon>
        <taxon>Gordonia</taxon>
    </lineage>
</organism>
<comment type="similarity">
    <text evidence="1">Belongs to the universal stress protein A family.</text>
</comment>
<feature type="domain" description="UspA" evidence="2">
    <location>
        <begin position="2"/>
        <end position="131"/>
    </location>
</feature>
<dbReference type="SUPFAM" id="SSF52402">
    <property type="entry name" value="Adenine nucleotide alpha hydrolases-like"/>
    <property type="match status" value="1"/>
</dbReference>
<sequence>MTIGVAFSRTPAGRAALRVAAREASIHQTELVVLNVTDTAEHAEDRSATAIVEDEVSRQLAAGTAPAPDWQVVNEATLGNLADVIVDLATRVDAEFLVIGSKERSAVGKLVMGSTVRQVVMKAPMPVLVVKT</sequence>
<dbReference type="Proteomes" id="UP001347146">
    <property type="component" value="Unassembled WGS sequence"/>
</dbReference>
<dbReference type="PRINTS" id="PR01438">
    <property type="entry name" value="UNVRSLSTRESS"/>
</dbReference>
<dbReference type="InterPro" id="IPR006015">
    <property type="entry name" value="Universal_stress_UspA"/>
</dbReference>
<accession>A0ABU7MHW0</accession>
<dbReference type="PANTHER" id="PTHR46268">
    <property type="entry name" value="STRESS RESPONSE PROTEIN NHAX"/>
    <property type="match status" value="1"/>
</dbReference>
<proteinExistence type="inferred from homology"/>
<dbReference type="RefSeq" id="WP_330435097.1">
    <property type="nucleotide sequence ID" value="NZ_JAZDUF010000007.1"/>
</dbReference>
<dbReference type="Gene3D" id="3.40.50.620">
    <property type="entry name" value="HUPs"/>
    <property type="match status" value="1"/>
</dbReference>
<keyword evidence="4" id="KW-1185">Reference proteome</keyword>
<dbReference type="EMBL" id="JAZDUF010000007">
    <property type="protein sequence ID" value="MEE3852674.1"/>
    <property type="molecule type" value="Genomic_DNA"/>
</dbReference>
<reference evidence="3 4" key="1">
    <citation type="submission" date="2024-01" db="EMBL/GenBank/DDBJ databases">
        <title>Draft genome sequence of Gordonia sp. LSe1-13.</title>
        <authorList>
            <person name="Suphannarot A."/>
            <person name="Mingma R."/>
        </authorList>
    </citation>
    <scope>NUCLEOTIDE SEQUENCE [LARGE SCALE GENOMIC DNA]</scope>
    <source>
        <strain evidence="3 4">LSe1-13</strain>
    </source>
</reference>
<name>A0ABU7MHW0_9ACTN</name>
<evidence type="ECO:0000259" key="2">
    <source>
        <dbReference type="Pfam" id="PF00582"/>
    </source>
</evidence>
<dbReference type="InterPro" id="IPR014729">
    <property type="entry name" value="Rossmann-like_a/b/a_fold"/>
</dbReference>
<evidence type="ECO:0000313" key="4">
    <source>
        <dbReference type="Proteomes" id="UP001347146"/>
    </source>
</evidence>